<sequence>MKLSQGKLTSIAYVAYLEAENFGIAGTVEPYPKMPYELPLFIKGVNCNWEAAVCSIDRCKESRLRRTTRWKRMLRHA</sequence>
<name>A0ABT2EQR9_9BACT</name>
<accession>A0ABT2EQR9</accession>
<dbReference type="RefSeq" id="WP_259096619.1">
    <property type="nucleotide sequence ID" value="NZ_CP130454.1"/>
</dbReference>
<comment type="caution">
    <text evidence="1">The sequence shown here is derived from an EMBL/GenBank/DDBJ whole genome shotgun (WGS) entry which is preliminary data.</text>
</comment>
<protein>
    <submittedName>
        <fullName evidence="1">Uncharacterized protein</fullName>
    </submittedName>
</protein>
<gene>
    <name evidence="1" type="ORF">M2350_002198</name>
</gene>
<evidence type="ECO:0000313" key="1">
    <source>
        <dbReference type="EMBL" id="MCS3919781.1"/>
    </source>
</evidence>
<reference evidence="1 2" key="1">
    <citation type="submission" date="2022-08" db="EMBL/GenBank/DDBJ databases">
        <title>Bacterial and archaeal communities from various locations to study Microbial Dark Matter (Phase II).</title>
        <authorList>
            <person name="Stepanauskas R."/>
        </authorList>
    </citation>
    <scope>NUCLEOTIDE SEQUENCE [LARGE SCALE GENOMIC DNA]</scope>
    <source>
        <strain evidence="1 2">PD1</strain>
    </source>
</reference>
<dbReference type="Proteomes" id="UP001204798">
    <property type="component" value="Unassembled WGS sequence"/>
</dbReference>
<organism evidence="1 2">
    <name type="scientific">Candidatus Fervidibacter sacchari</name>
    <dbReference type="NCBI Taxonomy" id="1448929"/>
    <lineage>
        <taxon>Bacteria</taxon>
        <taxon>Candidatus Fervidibacterota</taxon>
        <taxon>Candidatus Fervidibacter</taxon>
    </lineage>
</organism>
<dbReference type="EMBL" id="JANUCP010000004">
    <property type="protein sequence ID" value="MCS3919781.1"/>
    <property type="molecule type" value="Genomic_DNA"/>
</dbReference>
<proteinExistence type="predicted"/>
<evidence type="ECO:0000313" key="2">
    <source>
        <dbReference type="Proteomes" id="UP001204798"/>
    </source>
</evidence>
<keyword evidence="2" id="KW-1185">Reference proteome</keyword>